<sequence>MERRRVCGGGNRERCNGEEVGGNSYRSQKKMQGENRRVCDGGSRERCNGEERCSGGEEGGRSCGSQKKMQGEKSLVLDGWMELVGGGGSWWLAEELGFGICGILWFLGSYMEFWGVLIGEMEGVWLVCVSRESGWEEEEREGKRRRRTEGGREPRLNCPMVLESIRKWYSPDKIDGSDYLIR</sequence>
<protein>
    <submittedName>
        <fullName evidence="2">Uncharacterized protein</fullName>
    </submittedName>
</protein>
<gene>
    <name evidence="2" type="ORF">D8674_034215</name>
</gene>
<dbReference type="EMBL" id="SMOL01000148">
    <property type="protein sequence ID" value="KAB2629420.1"/>
    <property type="molecule type" value="Genomic_DNA"/>
</dbReference>
<reference evidence="3" key="2">
    <citation type="submission" date="2019-10" db="EMBL/GenBank/DDBJ databases">
        <title>A de novo genome assembly of a pear dwarfing rootstock.</title>
        <authorList>
            <person name="Wang F."/>
            <person name="Wang J."/>
            <person name="Li S."/>
            <person name="Zhang Y."/>
            <person name="Fang M."/>
            <person name="Ma L."/>
            <person name="Zhao Y."/>
            <person name="Jiang S."/>
        </authorList>
    </citation>
    <scope>NUCLEOTIDE SEQUENCE [LARGE SCALE GENOMIC DNA]</scope>
</reference>
<feature type="region of interest" description="Disordered" evidence="1">
    <location>
        <begin position="40"/>
        <end position="65"/>
    </location>
</feature>
<accession>A0A5N5HV75</accession>
<feature type="compositionally biased region" description="Basic and acidic residues" evidence="1">
    <location>
        <begin position="40"/>
        <end position="60"/>
    </location>
</feature>
<evidence type="ECO:0000313" key="3">
    <source>
        <dbReference type="Proteomes" id="UP000327157"/>
    </source>
</evidence>
<comment type="caution">
    <text evidence="2">The sequence shown here is derived from an EMBL/GenBank/DDBJ whole genome shotgun (WGS) entry which is preliminary data.</text>
</comment>
<dbReference type="Proteomes" id="UP000327157">
    <property type="component" value="Chromosome 8"/>
</dbReference>
<dbReference type="AlphaFoldDB" id="A0A5N5HV75"/>
<evidence type="ECO:0000256" key="1">
    <source>
        <dbReference type="SAM" id="MobiDB-lite"/>
    </source>
</evidence>
<evidence type="ECO:0000313" key="2">
    <source>
        <dbReference type="EMBL" id="KAB2629420.1"/>
    </source>
</evidence>
<name>A0A5N5HV75_9ROSA</name>
<keyword evidence="3" id="KW-1185">Reference proteome</keyword>
<reference evidence="2 3" key="3">
    <citation type="submission" date="2019-11" db="EMBL/GenBank/DDBJ databases">
        <title>A de novo genome assembly of a pear dwarfing rootstock.</title>
        <authorList>
            <person name="Wang F."/>
            <person name="Wang J."/>
            <person name="Li S."/>
            <person name="Zhang Y."/>
            <person name="Fang M."/>
            <person name="Ma L."/>
            <person name="Zhao Y."/>
            <person name="Jiang S."/>
        </authorList>
    </citation>
    <scope>NUCLEOTIDE SEQUENCE [LARGE SCALE GENOMIC DNA]</scope>
    <source>
        <strain evidence="2">S2</strain>
        <tissue evidence="2">Leaf</tissue>
    </source>
</reference>
<reference evidence="2 3" key="1">
    <citation type="submission" date="2019-09" db="EMBL/GenBank/DDBJ databases">
        <authorList>
            <person name="Ou C."/>
        </authorList>
    </citation>
    <scope>NUCLEOTIDE SEQUENCE [LARGE SCALE GENOMIC DNA]</scope>
    <source>
        <strain evidence="2">S2</strain>
        <tissue evidence="2">Leaf</tissue>
    </source>
</reference>
<organism evidence="2 3">
    <name type="scientific">Pyrus ussuriensis x Pyrus communis</name>
    <dbReference type="NCBI Taxonomy" id="2448454"/>
    <lineage>
        <taxon>Eukaryota</taxon>
        <taxon>Viridiplantae</taxon>
        <taxon>Streptophyta</taxon>
        <taxon>Embryophyta</taxon>
        <taxon>Tracheophyta</taxon>
        <taxon>Spermatophyta</taxon>
        <taxon>Magnoliopsida</taxon>
        <taxon>eudicotyledons</taxon>
        <taxon>Gunneridae</taxon>
        <taxon>Pentapetalae</taxon>
        <taxon>rosids</taxon>
        <taxon>fabids</taxon>
        <taxon>Rosales</taxon>
        <taxon>Rosaceae</taxon>
        <taxon>Amygdaloideae</taxon>
        <taxon>Maleae</taxon>
        <taxon>Pyrus</taxon>
    </lineage>
</organism>
<proteinExistence type="predicted"/>